<proteinExistence type="predicted"/>
<dbReference type="RefSeq" id="WP_067582898.1">
    <property type="nucleotide sequence ID" value="NZ_JABMCZ010000001.1"/>
</dbReference>
<gene>
    <name evidence="1" type="ORF">AWN90_18990</name>
</gene>
<accession>A0A164PEN8</accession>
<comment type="caution">
    <text evidence="1">The sequence shown here is derived from an EMBL/GenBank/DDBJ whole genome shotgun (WGS) entry which is preliminary data.</text>
</comment>
<protein>
    <submittedName>
        <fullName evidence="1">Uncharacterized protein</fullName>
    </submittedName>
</protein>
<dbReference type="Proteomes" id="UP000076512">
    <property type="component" value="Unassembled WGS sequence"/>
</dbReference>
<dbReference type="STRING" id="455432.AWN90_18990"/>
<dbReference type="AlphaFoldDB" id="A0A164PEN8"/>
<keyword evidence="2" id="KW-1185">Reference proteome</keyword>
<evidence type="ECO:0000313" key="2">
    <source>
        <dbReference type="Proteomes" id="UP000076512"/>
    </source>
</evidence>
<reference evidence="1 2" key="1">
    <citation type="submission" date="2016-04" db="EMBL/GenBank/DDBJ databases">
        <authorList>
            <person name="Evans L.H."/>
            <person name="Alamgir A."/>
            <person name="Owens N."/>
            <person name="Weber N.D."/>
            <person name="Virtaneva K."/>
            <person name="Barbian K."/>
            <person name="Babar A."/>
            <person name="Rosenke K."/>
        </authorList>
    </citation>
    <scope>NUCLEOTIDE SEQUENCE [LARGE SCALE GENOMIC DNA]</scope>
    <source>
        <strain evidence="1 2">IFM 0406</strain>
    </source>
</reference>
<dbReference type="EMBL" id="LWGR01000003">
    <property type="protein sequence ID" value="KZM75468.1"/>
    <property type="molecule type" value="Genomic_DNA"/>
</dbReference>
<sequence length="89" mass="9856">MHSLPYEASHRERQIAMAVLAHTARHDADAVTAMLHHLAESIAEDVHPICVITALLNEFQQGMDMYKSNELAEWFSDQALALAANDAAE</sequence>
<name>A0A164PEN8_9NOCA</name>
<evidence type="ECO:0000313" key="1">
    <source>
        <dbReference type="EMBL" id="KZM75468.1"/>
    </source>
</evidence>
<organism evidence="1 2">
    <name type="scientific">Nocardia terpenica</name>
    <dbReference type="NCBI Taxonomy" id="455432"/>
    <lineage>
        <taxon>Bacteria</taxon>
        <taxon>Bacillati</taxon>
        <taxon>Actinomycetota</taxon>
        <taxon>Actinomycetes</taxon>
        <taxon>Mycobacteriales</taxon>
        <taxon>Nocardiaceae</taxon>
        <taxon>Nocardia</taxon>
    </lineage>
</organism>